<evidence type="ECO:0000313" key="2">
    <source>
        <dbReference type="Proteomes" id="UP000464178"/>
    </source>
</evidence>
<dbReference type="EMBL" id="LR593886">
    <property type="protein sequence ID" value="VTR97727.1"/>
    <property type="molecule type" value="Genomic_DNA"/>
</dbReference>
<name>A0A6P2DA20_9BACT</name>
<accession>A0A6P2DA20</accession>
<reference evidence="1 2" key="1">
    <citation type="submission" date="2019-05" db="EMBL/GenBank/DDBJ databases">
        <authorList>
            <consortium name="Science for Life Laboratories"/>
        </authorList>
    </citation>
    <scope>NUCLEOTIDE SEQUENCE [LARGE SCALE GENOMIC DNA]</scope>
    <source>
        <strain evidence="1">Soil9</strain>
    </source>
</reference>
<dbReference type="AlphaFoldDB" id="A0A6P2DA20"/>
<dbReference type="RefSeq" id="WP_162671336.1">
    <property type="nucleotide sequence ID" value="NZ_LR593886.1"/>
</dbReference>
<dbReference type="Proteomes" id="UP000464178">
    <property type="component" value="Chromosome"/>
</dbReference>
<protein>
    <submittedName>
        <fullName evidence="1">Uncharacterized protein</fullName>
    </submittedName>
</protein>
<evidence type="ECO:0000313" key="1">
    <source>
        <dbReference type="EMBL" id="VTR97727.1"/>
    </source>
</evidence>
<dbReference type="KEGG" id="gms:SOIL9_05720"/>
<organism evidence="1 2">
    <name type="scientific">Gemmata massiliana</name>
    <dbReference type="NCBI Taxonomy" id="1210884"/>
    <lineage>
        <taxon>Bacteria</taxon>
        <taxon>Pseudomonadati</taxon>
        <taxon>Planctomycetota</taxon>
        <taxon>Planctomycetia</taxon>
        <taxon>Gemmatales</taxon>
        <taxon>Gemmataceae</taxon>
        <taxon>Gemmata</taxon>
    </lineage>
</organism>
<gene>
    <name evidence="1" type="ORF">SOIL9_05720</name>
</gene>
<keyword evidence="2" id="KW-1185">Reference proteome</keyword>
<sequence>MTDDEFLTAFEECSLVRTDWTHEAHIRMAWLYLMRGNARAEALDCVRGGIQKLNATFVHRDQLENPNRPPKPKDPRGLDGYHETVTVAFVTVIASRVKANEDFAAFRTRNPDLFNRNLSALLRHYTPERLYSLPARTEFLEPDLEPLPG</sequence>
<proteinExistence type="predicted"/>